<evidence type="ECO:0000313" key="2">
    <source>
        <dbReference type="Proteomes" id="UP000002516"/>
    </source>
</evidence>
<gene>
    <name evidence="1" type="ordered locus">PD_1158</name>
</gene>
<dbReference type="KEGG" id="xft:PD_1158"/>
<dbReference type="HOGENOM" id="CLU_939942_0_0_6"/>
<protein>
    <submittedName>
        <fullName evidence="1">Uncharacterized protein</fullName>
    </submittedName>
</protein>
<dbReference type="EMBL" id="AE009442">
    <property type="protein sequence ID" value="AAO29013.1"/>
    <property type="molecule type" value="Genomic_DNA"/>
</dbReference>
<keyword evidence="2" id="KW-1185">Reference proteome</keyword>
<reference evidence="1 2" key="1">
    <citation type="journal article" date="2003" name="J. Bacteriol.">
        <title>Comparative analyses of the complete genome sequences of Pierce's disease and citrus variegated chlorosis strains of Xylella fastidiosa.</title>
        <authorList>
            <person name="Van Sluys M.A."/>
            <person name="de Oliveira M.C."/>
            <person name="Monteiro-Vitorello C.B."/>
            <person name="Miyaki C.Y."/>
            <person name="Furlan L.R."/>
            <person name="Camargo L.E."/>
            <person name="da Silva A.C."/>
            <person name="Moon D.H."/>
            <person name="Takita M.A."/>
            <person name="Lemos E.G."/>
            <person name="Machado M.A."/>
            <person name="Ferro M.I."/>
            <person name="da Silva F.R."/>
            <person name="Goldman M.H."/>
            <person name="Goldman G.H."/>
            <person name="Lemos M.V."/>
            <person name="El-Dorry H."/>
            <person name="Tsai S.M."/>
            <person name="Carrer H."/>
            <person name="Carraro D.M."/>
            <person name="de Oliveira R.C."/>
            <person name="Nunes L.R."/>
            <person name="Siqueira W.J."/>
            <person name="Coutinho L.L."/>
            <person name="Kimura E.T."/>
            <person name="Ferro E.S."/>
            <person name="Harakava R."/>
            <person name="Kuramae E.E."/>
            <person name="Marino C.L."/>
            <person name="Giglioti E."/>
            <person name="Abreu I.L."/>
            <person name="Alves L.M."/>
            <person name="do Amaral A.M."/>
            <person name="Baia G.S."/>
            <person name="Blanco S.R."/>
            <person name="Brito M.S."/>
            <person name="Cannavan F.S."/>
            <person name="Celestino A.V."/>
            <person name="da Cunha A.F."/>
            <person name="Fenille R.C."/>
            <person name="Ferro J.A."/>
            <person name="Formighieri E.F."/>
            <person name="Kishi L.T."/>
            <person name="Leoni S.G."/>
            <person name="Oliveira A.R."/>
            <person name="Rosa V.E.Jr."/>
            <person name="Sassaki F.T."/>
            <person name="Sena J.A."/>
            <person name="de Souza A.A."/>
            <person name="Truffi D."/>
            <person name="Tsukumo F."/>
            <person name="Yanai G.M."/>
            <person name="Zaros L.G."/>
            <person name="Civerolo E.L."/>
            <person name="Simpson A.J."/>
            <person name="Almeida N.F.Jr."/>
            <person name="Setubal J.C."/>
            <person name="Kitajima J.P."/>
        </authorList>
    </citation>
    <scope>NUCLEOTIDE SEQUENCE [LARGE SCALE GENOMIC DNA]</scope>
    <source>
        <strain evidence="2">Temecula1 / ATCC 700964</strain>
    </source>
</reference>
<evidence type="ECO:0000313" key="1">
    <source>
        <dbReference type="EMBL" id="AAO29013.1"/>
    </source>
</evidence>
<organism evidence="1 2">
    <name type="scientific">Xylella fastidiosa (strain Temecula1 / ATCC 700964)</name>
    <dbReference type="NCBI Taxonomy" id="183190"/>
    <lineage>
        <taxon>Bacteria</taxon>
        <taxon>Pseudomonadati</taxon>
        <taxon>Pseudomonadota</taxon>
        <taxon>Gammaproteobacteria</taxon>
        <taxon>Lysobacterales</taxon>
        <taxon>Lysobacteraceae</taxon>
        <taxon>Xylella</taxon>
    </lineage>
</organism>
<name>Q87CC3_XYLFT</name>
<proteinExistence type="predicted"/>
<sequence>MPDRKSEPVASSMGVLVLELAGDTVPKHAALRPDQAGALAEHVGCDLAQWVPQVRALELSFAAVHFDPAEVLRPGWPLHRYLEELQAHVPQSHHGPRVLAFGENGKGEVPLPFTADSTLNVGRLRVLPFLISGASEQVAAVAEVLEEVLLTQGMVQANTALLAQAAFSAQIEHARYMTVHDLVAMMSIQYDNQGLGILWPLLEAALLSPRAEEWLDAPPQPLLRYRSGEVRMALFDFVGWCAYYQQDGSDCERLGVLYEQFLARQRQMCAVLDAHGVIVSYVEVRPGQDARLALAA</sequence>
<accession>Q87CC3</accession>
<dbReference type="AlphaFoldDB" id="Q87CC3"/>
<dbReference type="Proteomes" id="UP000002516">
    <property type="component" value="Chromosome"/>
</dbReference>